<reference evidence="1 2" key="1">
    <citation type="submission" date="2024-06" db="EMBL/GenBank/DDBJ databases">
        <title>Genomic Encyclopedia of Type Strains, Phase IV (KMG-IV): sequencing the most valuable type-strain genomes for metagenomic binning, comparative biology and taxonomic classification.</title>
        <authorList>
            <person name="Goeker M."/>
        </authorList>
    </citation>
    <scope>NUCLEOTIDE SEQUENCE [LARGE SCALE GENOMIC DNA]</scope>
    <source>
        <strain evidence="1 2">DSM 28303</strain>
    </source>
</reference>
<evidence type="ECO:0000313" key="2">
    <source>
        <dbReference type="Proteomes" id="UP001549122"/>
    </source>
</evidence>
<proteinExistence type="predicted"/>
<keyword evidence="2" id="KW-1185">Reference proteome</keyword>
<comment type="caution">
    <text evidence="1">The sequence shown here is derived from an EMBL/GenBank/DDBJ whole genome shotgun (WGS) entry which is preliminary data.</text>
</comment>
<accession>A0ABV2FGV8</accession>
<protein>
    <submittedName>
        <fullName evidence="1">Competence protein ComX</fullName>
    </submittedName>
</protein>
<gene>
    <name evidence="1" type="ORF">ABID29_000901</name>
</gene>
<name>A0ABV2FGV8_9STRE</name>
<dbReference type="Proteomes" id="UP001549122">
    <property type="component" value="Unassembled WGS sequence"/>
</dbReference>
<evidence type="ECO:0000313" key="1">
    <source>
        <dbReference type="EMBL" id="MET3557791.1"/>
    </source>
</evidence>
<dbReference type="EMBL" id="JBEPLO010000007">
    <property type="protein sequence ID" value="MET3557791.1"/>
    <property type="molecule type" value="Genomic_DNA"/>
</dbReference>
<dbReference type="RefSeq" id="WP_354364676.1">
    <property type="nucleotide sequence ID" value="NZ_JBEPLO010000007.1"/>
</dbReference>
<sequence length="157" mass="19039">MRFETIYAKVTGIVHKTRKDYYIQLWDQSDWDQEGMFVLSRLLVECPGIEEREGELYRYFKTKFRNYVLDMVRKQESHKRRINRQAYEEVGAIAHKLHVREMAMDERLILRDMLASYRSRLPKAMKENYDKLLGGESFKGRKQMLRELKDYLKDFKG</sequence>
<organism evidence="1 2">
    <name type="scientific">Streptococcus rupicaprae</name>
    <dbReference type="NCBI Taxonomy" id="759619"/>
    <lineage>
        <taxon>Bacteria</taxon>
        <taxon>Bacillati</taxon>
        <taxon>Bacillota</taxon>
        <taxon>Bacilli</taxon>
        <taxon>Lactobacillales</taxon>
        <taxon>Streptococcaceae</taxon>
        <taxon>Streptococcus</taxon>
    </lineage>
</organism>